<dbReference type="SUPFAM" id="SSF51569">
    <property type="entry name" value="Aldolase"/>
    <property type="match status" value="1"/>
</dbReference>
<accession>A0A3B1E6D6</accession>
<comment type="pathway">
    <text evidence="3">Carbohydrate degradation; pentose phosphate pathway.</text>
</comment>
<dbReference type="InterPro" id="IPR013785">
    <property type="entry name" value="Aldolase_TIM"/>
</dbReference>
<evidence type="ECO:0000256" key="7">
    <source>
        <dbReference type="ARBA" id="ARBA00023126"/>
    </source>
</evidence>
<keyword evidence="5" id="KW-0963">Cytoplasm</keyword>
<dbReference type="GO" id="GO:0006098">
    <property type="term" value="P:pentose-phosphate shunt"/>
    <property type="evidence" value="ECO:0007669"/>
    <property type="project" value="UniProtKB-UniPathway"/>
</dbReference>
<dbReference type="UniPathway" id="UPA00115"/>
<dbReference type="EC" id="2.2.1.2" evidence="9"/>
<dbReference type="GO" id="GO:0005975">
    <property type="term" value="P:carbohydrate metabolic process"/>
    <property type="evidence" value="ECO:0007669"/>
    <property type="project" value="InterPro"/>
</dbReference>
<dbReference type="HAMAP" id="MF_00493">
    <property type="entry name" value="Transaldolase_2"/>
    <property type="match status" value="1"/>
</dbReference>
<reference evidence="9" key="1">
    <citation type="submission" date="2018-10" db="EMBL/GenBank/DDBJ databases">
        <authorList>
            <person name="Aoki K."/>
        </authorList>
    </citation>
    <scope>NUCLEOTIDE SEQUENCE</scope>
</reference>
<gene>
    <name evidence="9" type="ORF">MNB_ARC-1_433</name>
</gene>
<protein>
    <submittedName>
        <fullName evidence="9">Transaldolase</fullName>
        <ecNumber evidence="9">2.2.1.2</ecNumber>
    </submittedName>
</protein>
<evidence type="ECO:0000313" key="9">
    <source>
        <dbReference type="EMBL" id="VAY87510.1"/>
    </source>
</evidence>
<dbReference type="Gene3D" id="3.20.20.70">
    <property type="entry name" value="Aldolase class I"/>
    <property type="match status" value="1"/>
</dbReference>
<proteinExistence type="inferred from homology"/>
<evidence type="ECO:0000256" key="5">
    <source>
        <dbReference type="ARBA" id="ARBA00022490"/>
    </source>
</evidence>
<keyword evidence="8" id="KW-0704">Schiff base</keyword>
<evidence type="ECO:0000256" key="2">
    <source>
        <dbReference type="ARBA" id="ARBA00004496"/>
    </source>
</evidence>
<evidence type="ECO:0000256" key="1">
    <source>
        <dbReference type="ARBA" id="ARBA00003518"/>
    </source>
</evidence>
<dbReference type="GO" id="GO:0005737">
    <property type="term" value="C:cytoplasm"/>
    <property type="evidence" value="ECO:0007669"/>
    <property type="project" value="UniProtKB-SubCell"/>
</dbReference>
<evidence type="ECO:0000256" key="6">
    <source>
        <dbReference type="ARBA" id="ARBA00022679"/>
    </source>
</evidence>
<dbReference type="Pfam" id="PF00923">
    <property type="entry name" value="TAL_FSA"/>
    <property type="match status" value="1"/>
</dbReference>
<dbReference type="EMBL" id="UOYO01000026">
    <property type="protein sequence ID" value="VAY87510.1"/>
    <property type="molecule type" value="Genomic_DNA"/>
</dbReference>
<comment type="function">
    <text evidence="1">Transaldolase is important for the balance of metabolites in the pentose-phosphate pathway.</text>
</comment>
<dbReference type="NCBIfam" id="NF003026">
    <property type="entry name" value="PRK03903.1"/>
    <property type="match status" value="1"/>
</dbReference>
<keyword evidence="6 9" id="KW-0808">Transferase</keyword>
<organism evidence="9">
    <name type="scientific">hydrothermal vent metagenome</name>
    <dbReference type="NCBI Taxonomy" id="652676"/>
    <lineage>
        <taxon>unclassified sequences</taxon>
        <taxon>metagenomes</taxon>
        <taxon>ecological metagenomes</taxon>
    </lineage>
</organism>
<dbReference type="InterPro" id="IPR004732">
    <property type="entry name" value="Transaldolase_2"/>
</dbReference>
<dbReference type="PIRSF" id="PIRSF036915">
    <property type="entry name" value="Trnald_Bac_Plnt"/>
    <property type="match status" value="1"/>
</dbReference>
<name>A0A3B1E6D6_9ZZZZ</name>
<dbReference type="AlphaFoldDB" id="A0A3B1E6D6"/>
<comment type="similarity">
    <text evidence="4">Belongs to the transaldolase family. Type 2 subfamily.</text>
</comment>
<dbReference type="PANTHER" id="PTHR10683">
    <property type="entry name" value="TRANSALDOLASE"/>
    <property type="match status" value="1"/>
</dbReference>
<dbReference type="PANTHER" id="PTHR10683:SF31">
    <property type="entry name" value="TRANSALDOLASE"/>
    <property type="match status" value="1"/>
</dbReference>
<dbReference type="InterPro" id="IPR001585">
    <property type="entry name" value="TAL/FSA"/>
</dbReference>
<dbReference type="NCBIfam" id="TIGR00876">
    <property type="entry name" value="tal_mycobact"/>
    <property type="match status" value="1"/>
</dbReference>
<keyword evidence="7" id="KW-0570">Pentose shunt</keyword>
<evidence type="ECO:0000256" key="4">
    <source>
        <dbReference type="ARBA" id="ARBA00008426"/>
    </source>
</evidence>
<evidence type="ECO:0000256" key="8">
    <source>
        <dbReference type="ARBA" id="ARBA00023270"/>
    </source>
</evidence>
<evidence type="ECO:0000256" key="3">
    <source>
        <dbReference type="ARBA" id="ARBA00004959"/>
    </source>
</evidence>
<sequence length="331" mass="37466">MNNLREEINFSLWCDFIERDFLENEFQVLIENKIIQGATSNPDIFKNAIVTSGAYEQQISILQANSAKKIYEEICCSDIRRAAQILKPLHNKSTLDGFISLEVDPRLHNNIFKTLEEGKRLFNTIHHDNVMIKIPATPSGYPAMKYLTALGIPVNATLVFSPEQAIRCAEALNAGIIEGGKKAQSVISIFVSRLDKLLNDTLLSANLEKSKIGIINATKCYYEINKFNNSNIRTLFASTGVKDDDLPKSYYIDNLIFPNSVNTAPIQAIKDWNKNKIYSSSNMIEEEQCDAYFNTLNKKKINISSHYNKLLEDGLHAFKTSFDQLLNKIKL</sequence>
<comment type="subcellular location">
    <subcellularLocation>
        <location evidence="2">Cytoplasm</location>
    </subcellularLocation>
</comment>
<dbReference type="GO" id="GO:0004801">
    <property type="term" value="F:transaldolase activity"/>
    <property type="evidence" value="ECO:0007669"/>
    <property type="project" value="UniProtKB-EC"/>
</dbReference>